<gene>
    <name evidence="4" type="ORF">CCHR01_01484</name>
</gene>
<evidence type="ECO:0000256" key="2">
    <source>
        <dbReference type="SAM" id="MobiDB-lite"/>
    </source>
</evidence>
<name>A0AAD9B221_9PEZI</name>
<dbReference type="EMBL" id="JAQOWY010000015">
    <property type="protein sequence ID" value="KAK1855934.1"/>
    <property type="molecule type" value="Genomic_DNA"/>
</dbReference>
<sequence>MPKQQHDHHPGGRRSHKKSRNGCAGCKRRHIKCDETRPECRNCVMSDRVCSFLKTDTGEEKLPTETVKSPSPLSSAAANVAIVPQQLTSSLHCDSQTFTVAHMVFLHHAESHMAEFMALRGNVRPMINTAIEHAFTAPYLLNELLALSALHLSTQGGAEARLFNHQATELQTRSLELFAEAKGDISDSTYMPTFIFASLLGIHVLHETLKTEYGTLADFVKSFVSYCRLHRGVRAVTGQYWSEILQSDLKPLLYIATLSKQTESQSPGTETDQLGEFLTGMATSSAATEACLGALAGVQWVLDMARQEPTRYDVGVHAVMAWPLYVTDGYIEALHQHQPEALVVLAFYAATLHRYRQYWAFGSSGSSVVHLVASSIGSFWQDILTWPLQVLIES</sequence>
<dbReference type="PANTHER" id="PTHR47784:SF4">
    <property type="entry name" value="ZN(II)2CYS6 TRANSCRIPTION FACTOR (EUROFUNG)"/>
    <property type="match status" value="1"/>
</dbReference>
<dbReference type="PROSITE" id="PS50048">
    <property type="entry name" value="ZN2_CY6_FUNGAL_2"/>
    <property type="match status" value="1"/>
</dbReference>
<dbReference type="SMART" id="SM00066">
    <property type="entry name" value="GAL4"/>
    <property type="match status" value="1"/>
</dbReference>
<keyword evidence="1" id="KW-0539">Nucleus</keyword>
<evidence type="ECO:0000259" key="3">
    <source>
        <dbReference type="PROSITE" id="PS50048"/>
    </source>
</evidence>
<feature type="compositionally biased region" description="Basic residues" evidence="2">
    <location>
        <begin position="11"/>
        <end position="23"/>
    </location>
</feature>
<proteinExistence type="predicted"/>
<accession>A0AAD9B221</accession>
<organism evidence="4 5">
    <name type="scientific">Colletotrichum chrysophilum</name>
    <dbReference type="NCBI Taxonomy" id="1836956"/>
    <lineage>
        <taxon>Eukaryota</taxon>
        <taxon>Fungi</taxon>
        <taxon>Dikarya</taxon>
        <taxon>Ascomycota</taxon>
        <taxon>Pezizomycotina</taxon>
        <taxon>Sordariomycetes</taxon>
        <taxon>Hypocreomycetidae</taxon>
        <taxon>Glomerellales</taxon>
        <taxon>Glomerellaceae</taxon>
        <taxon>Colletotrichum</taxon>
        <taxon>Colletotrichum gloeosporioides species complex</taxon>
    </lineage>
</organism>
<dbReference type="PROSITE" id="PS00463">
    <property type="entry name" value="ZN2_CY6_FUNGAL_1"/>
    <property type="match status" value="1"/>
</dbReference>
<comment type="caution">
    <text evidence="4">The sequence shown here is derived from an EMBL/GenBank/DDBJ whole genome shotgun (WGS) entry which is preliminary data.</text>
</comment>
<evidence type="ECO:0000256" key="1">
    <source>
        <dbReference type="ARBA" id="ARBA00023242"/>
    </source>
</evidence>
<dbReference type="Pfam" id="PF00172">
    <property type="entry name" value="Zn_clus"/>
    <property type="match status" value="1"/>
</dbReference>
<protein>
    <submittedName>
        <fullName evidence="4">C6 finger domain-containing protein</fullName>
    </submittedName>
</protein>
<dbReference type="Gene3D" id="4.10.240.10">
    <property type="entry name" value="Zn(2)-C6 fungal-type DNA-binding domain"/>
    <property type="match status" value="1"/>
</dbReference>
<dbReference type="SUPFAM" id="SSF57701">
    <property type="entry name" value="Zn2/Cys6 DNA-binding domain"/>
    <property type="match status" value="1"/>
</dbReference>
<dbReference type="InterPro" id="IPR053157">
    <property type="entry name" value="Sterol_Uptake_Regulator"/>
</dbReference>
<feature type="compositionally biased region" description="Basic and acidic residues" evidence="2">
    <location>
        <begin position="1"/>
        <end position="10"/>
    </location>
</feature>
<dbReference type="InterPro" id="IPR036864">
    <property type="entry name" value="Zn2-C6_fun-type_DNA-bd_sf"/>
</dbReference>
<dbReference type="CDD" id="cd00067">
    <property type="entry name" value="GAL4"/>
    <property type="match status" value="1"/>
</dbReference>
<evidence type="ECO:0000313" key="4">
    <source>
        <dbReference type="EMBL" id="KAK1855934.1"/>
    </source>
</evidence>
<dbReference type="GO" id="GO:0001228">
    <property type="term" value="F:DNA-binding transcription activator activity, RNA polymerase II-specific"/>
    <property type="evidence" value="ECO:0007669"/>
    <property type="project" value="TreeGrafter"/>
</dbReference>
<reference evidence="4" key="1">
    <citation type="submission" date="2023-01" db="EMBL/GenBank/DDBJ databases">
        <title>Colletotrichum chrysophilum M932 genome sequence.</title>
        <authorList>
            <person name="Baroncelli R."/>
        </authorList>
    </citation>
    <scope>NUCLEOTIDE SEQUENCE</scope>
    <source>
        <strain evidence="4">M932</strain>
    </source>
</reference>
<feature type="domain" description="Zn(2)-C6 fungal-type" evidence="3">
    <location>
        <begin position="22"/>
        <end position="52"/>
    </location>
</feature>
<keyword evidence="5" id="KW-1185">Reference proteome</keyword>
<dbReference type="Proteomes" id="UP001243330">
    <property type="component" value="Unassembled WGS sequence"/>
</dbReference>
<feature type="region of interest" description="Disordered" evidence="2">
    <location>
        <begin position="1"/>
        <end position="23"/>
    </location>
</feature>
<dbReference type="InterPro" id="IPR001138">
    <property type="entry name" value="Zn2Cys6_DnaBD"/>
</dbReference>
<dbReference type="PANTHER" id="PTHR47784">
    <property type="entry name" value="STEROL UPTAKE CONTROL PROTEIN 2"/>
    <property type="match status" value="1"/>
</dbReference>
<evidence type="ECO:0000313" key="5">
    <source>
        <dbReference type="Proteomes" id="UP001243330"/>
    </source>
</evidence>
<dbReference type="GO" id="GO:0008270">
    <property type="term" value="F:zinc ion binding"/>
    <property type="evidence" value="ECO:0007669"/>
    <property type="project" value="InterPro"/>
</dbReference>
<dbReference type="AlphaFoldDB" id="A0AAD9B221"/>